<dbReference type="InterPro" id="IPR034085">
    <property type="entry name" value="TOG"/>
</dbReference>
<dbReference type="GO" id="GO:0006606">
    <property type="term" value="P:protein import into nucleus"/>
    <property type="evidence" value="ECO:0007669"/>
    <property type="project" value="InterPro"/>
</dbReference>
<dbReference type="OrthoDB" id="7862313at2759"/>
<evidence type="ECO:0000256" key="9">
    <source>
        <dbReference type="SAM" id="MobiDB-lite"/>
    </source>
</evidence>
<protein>
    <recommendedName>
        <fullName evidence="10">Importin N-terminal domain-containing protein</fullName>
    </recommendedName>
</protein>
<dbReference type="GO" id="GO:0005634">
    <property type="term" value="C:nucleus"/>
    <property type="evidence" value="ECO:0007669"/>
    <property type="project" value="UniProtKB-SubCell"/>
</dbReference>
<dbReference type="Pfam" id="PF02985">
    <property type="entry name" value="HEAT"/>
    <property type="match status" value="2"/>
</dbReference>
<feature type="compositionally biased region" description="Basic and acidic residues" evidence="9">
    <location>
        <begin position="1111"/>
        <end position="1120"/>
    </location>
</feature>
<comment type="subcellular location">
    <subcellularLocation>
        <location evidence="2">Cytoplasm</location>
    </subcellularLocation>
    <subcellularLocation>
        <location evidence="1">Nucleus</location>
    </subcellularLocation>
</comment>
<reference evidence="11" key="1">
    <citation type="submission" date="2022-11" db="UniProtKB">
        <authorList>
            <consortium name="EnsemblMetazoa"/>
        </authorList>
    </citation>
    <scope>IDENTIFICATION</scope>
</reference>
<dbReference type="SMART" id="SM00913">
    <property type="entry name" value="IBN_N"/>
    <property type="match status" value="1"/>
</dbReference>
<keyword evidence="12" id="KW-1185">Reference proteome</keyword>
<feature type="compositionally biased region" description="Acidic residues" evidence="9">
    <location>
        <begin position="639"/>
        <end position="652"/>
    </location>
</feature>
<evidence type="ECO:0000256" key="8">
    <source>
        <dbReference type="PROSITE-ProRule" id="PRU00103"/>
    </source>
</evidence>
<dbReference type="RefSeq" id="XP_038069953.1">
    <property type="nucleotide sequence ID" value="XM_038214025.1"/>
</dbReference>
<dbReference type="InterPro" id="IPR021133">
    <property type="entry name" value="HEAT_type_2"/>
</dbReference>
<feature type="region of interest" description="Disordered" evidence="9">
    <location>
        <begin position="1091"/>
        <end position="1172"/>
    </location>
</feature>
<dbReference type="SMART" id="SM01349">
    <property type="entry name" value="TOG"/>
    <property type="match status" value="1"/>
</dbReference>
<keyword evidence="5" id="KW-0677">Repeat</keyword>
<dbReference type="Pfam" id="PF03810">
    <property type="entry name" value="IBN_N"/>
    <property type="match status" value="1"/>
</dbReference>
<proteinExistence type="predicted"/>
<dbReference type="SUPFAM" id="SSF48371">
    <property type="entry name" value="ARM repeat"/>
    <property type="match status" value="2"/>
</dbReference>
<dbReference type="GeneID" id="119739191"/>
<organism evidence="11 12">
    <name type="scientific">Patiria miniata</name>
    <name type="common">Bat star</name>
    <name type="synonym">Asterina miniata</name>
    <dbReference type="NCBI Taxonomy" id="46514"/>
    <lineage>
        <taxon>Eukaryota</taxon>
        <taxon>Metazoa</taxon>
        <taxon>Echinodermata</taxon>
        <taxon>Eleutherozoa</taxon>
        <taxon>Asterozoa</taxon>
        <taxon>Asteroidea</taxon>
        <taxon>Valvatacea</taxon>
        <taxon>Valvatida</taxon>
        <taxon>Asterinidae</taxon>
        <taxon>Patiria</taxon>
    </lineage>
</organism>
<keyword evidence="7" id="KW-0539">Nucleus</keyword>
<dbReference type="Proteomes" id="UP000887568">
    <property type="component" value="Unplaced"/>
</dbReference>
<feature type="region of interest" description="Disordered" evidence="9">
    <location>
        <begin position="637"/>
        <end position="665"/>
    </location>
</feature>
<dbReference type="Gene3D" id="1.25.10.10">
    <property type="entry name" value="Leucine-rich Repeat Variant"/>
    <property type="match status" value="1"/>
</dbReference>
<dbReference type="InterPro" id="IPR011989">
    <property type="entry name" value="ARM-like"/>
</dbReference>
<feature type="repeat" description="HEAT" evidence="8">
    <location>
        <begin position="906"/>
        <end position="944"/>
    </location>
</feature>
<keyword evidence="6" id="KW-0653">Protein transport</keyword>
<evidence type="ECO:0000256" key="4">
    <source>
        <dbReference type="ARBA" id="ARBA00022490"/>
    </source>
</evidence>
<dbReference type="GO" id="GO:0031267">
    <property type="term" value="F:small GTPase binding"/>
    <property type="evidence" value="ECO:0007669"/>
    <property type="project" value="InterPro"/>
</dbReference>
<dbReference type="InterPro" id="IPR001494">
    <property type="entry name" value="Importin-beta_N"/>
</dbReference>
<dbReference type="OMA" id="ANACGCV"/>
<evidence type="ECO:0000256" key="3">
    <source>
        <dbReference type="ARBA" id="ARBA00022448"/>
    </source>
</evidence>
<evidence type="ECO:0000256" key="6">
    <source>
        <dbReference type="ARBA" id="ARBA00022927"/>
    </source>
</evidence>
<sequence length="1641" mass="182895">MAAPLEGILHKLLVPNSSVIQEGTRELKQALKDPNIVPGLFAVLTSSNNPQIRQLSAVLLRRRVVKQWTKLPPDVGHNLKQISLQVLLRETDKSVCNAVAQLVGAIAKHELTSRNGWPDLMQFLQQQSRSPESQHKEVGALVLSCVSGSAAEHLRPYLRVLCNLFNTMLQNRESQLVPYYAIKAMTSLVQHLGTDDIPQFRPLIPQVLVVIRLLLGSDEDQGCQAMELFDELVECEVSIIVPHLKAVVEFCCEVASNGNLGNNARVKALSFISWLTSLKKKAILKYKLVNPVLKVLFPIMCTPPEEEEDDEDEDDCGEDAEASTPSSFAAQVIDTMALHLPPDKLLPPLMQLAQPALSSTNPYERKAGLLSIAVLAEGCADFIRNKHLQPLLECICTGIQDTQQVVRNAALFCLGQFAEHLQPDISKYHAQLLPLLFDYLSQASAAAEQSPKGVTRIYYALEMFCENLSSEDLLPYLPTLMERLLVTLKTSTNVHIKELAISAIGATSNAAEKHMLPFFQPIMEHLRVYLTTAQSGDALTLQIQAIDTLGVLARTLGRENFLPLAEECLQLGLKLIEEVNDPDLRRCTYGLFASLSHVLGVEMSPYLETITKLMVDSLLSTEGIVAHYNEEDSGVLSLFDDDDDEASEEDIEGSNHHDNSEEDEDIQGYSVENSYMEEKEDACNSLGEIATNTGVAFMPHLDTCFGEMIKLIDYPAVNVRKAAITSSGHMCCSLRKVIQLTNPQESAALAKAVDQTVPHFIHIVNTETDRTVVMATLETLNEMLGTLQGTMVNEQGNLSGISSAIRNVLQRKTACQDQDDDDDDDDDGDQAEYDAMLIEYAGDLIPSLARALGGQAFAPYFAGTLPLLLSRTKKSCSAAEKSFSVGTLSESVVGMGDAAQPFLPHLLPVFLRMVRDDDEEVRSNAVFGLGVLAQNCGEAAYQHFANILQALSSVMGQETNRRVVDNVCAAVCRLIVTNHSLVPLEEVIPMLLKFLPLQDDLAENDTVYGCILQLYQAAHPTIMENLPSFLTMFAQILHQLTEYATSCVVQIISSTRQNQPDVYTAVLVSLPEPLATTFNMAAVSSVTQETDTPVGAIESDPTQALTNPEPASKDLSKLDKNNSCAQPAKEVAAASTEEVEEASREEVQEVSNEEVEDAFEEMKTETGDGGDKAEDVEYSIIEGSSQRQRPKLVDSRGFAYTLYNRNKDGSTTWRCTLRNRNAFCGTIVRQAGDQFRLGKKDHLHPGTPGQLAMANVVAQVRTAATDHLFEPASSIINNILIKNKADASVVLLPKTRSLIRRACRVREKQYPQHPTDLAFVLEQDAIQKDFLLKDVQVRNRRHLIFSTPNQQVLLARSTRWYMDATSKLVKPPFTQLLGIHCFVKKKQVIKQVPLTYILMTGKKKRDYKLVLKALKKRLPKEICLREIVADFEAPLWGALESVYPEITLKGCCFRWKQAIWRKMQDLGLQPAYKDKGEIYKLLQYVLGLPYLPAEIIPAMLTSMRDMADKELEMLQKLFDYVSSTWIESNQWPPEAWSCYRQCLRTTTDCDGWHQRLKLTARKSRVSLYHLIELLYTEASNVDIRTELVSDKKLQRYQRKVYENTQGKIFTYWKEFESGERTAESLLQGCAYVQGNISVIKH</sequence>
<dbReference type="GO" id="GO:0005737">
    <property type="term" value="C:cytoplasm"/>
    <property type="evidence" value="ECO:0007669"/>
    <property type="project" value="UniProtKB-SubCell"/>
</dbReference>
<evidence type="ECO:0000256" key="7">
    <source>
        <dbReference type="ARBA" id="ARBA00023242"/>
    </source>
</evidence>
<evidence type="ECO:0000256" key="5">
    <source>
        <dbReference type="ARBA" id="ARBA00022737"/>
    </source>
</evidence>
<keyword evidence="4" id="KW-0963">Cytoplasm</keyword>
<dbReference type="InterPro" id="IPR040122">
    <property type="entry name" value="Importin_beta"/>
</dbReference>
<feature type="domain" description="Importin N-terminal" evidence="10">
    <location>
        <begin position="23"/>
        <end position="89"/>
    </location>
</feature>
<dbReference type="EnsemblMetazoa" id="XM_038214025.1">
    <property type="protein sequence ID" value="XP_038069953.1"/>
    <property type="gene ID" value="LOC119739191"/>
</dbReference>
<evidence type="ECO:0000256" key="1">
    <source>
        <dbReference type="ARBA" id="ARBA00004123"/>
    </source>
</evidence>
<evidence type="ECO:0000256" key="2">
    <source>
        <dbReference type="ARBA" id="ARBA00004496"/>
    </source>
</evidence>
<dbReference type="InterPro" id="IPR057672">
    <property type="entry name" value="TPR_IPO4/5"/>
</dbReference>
<dbReference type="Pfam" id="PF25780">
    <property type="entry name" value="TPR_IPO5"/>
    <property type="match status" value="1"/>
</dbReference>
<accession>A0A914B211</accession>
<dbReference type="InterPro" id="IPR016024">
    <property type="entry name" value="ARM-type_fold"/>
</dbReference>
<evidence type="ECO:0000259" key="10">
    <source>
        <dbReference type="PROSITE" id="PS50166"/>
    </source>
</evidence>
<dbReference type="PROSITE" id="PS50166">
    <property type="entry name" value="IMPORTIN_B_NT"/>
    <property type="match status" value="1"/>
</dbReference>
<evidence type="ECO:0000313" key="12">
    <source>
        <dbReference type="Proteomes" id="UP000887568"/>
    </source>
</evidence>
<name>A0A914B211_PATMI</name>
<dbReference type="PROSITE" id="PS50077">
    <property type="entry name" value="HEAT_REPEAT"/>
    <property type="match status" value="1"/>
</dbReference>
<dbReference type="InterPro" id="IPR000357">
    <property type="entry name" value="HEAT"/>
</dbReference>
<keyword evidence="3" id="KW-0813">Transport</keyword>
<evidence type="ECO:0000313" key="11">
    <source>
        <dbReference type="EnsemblMetazoa" id="XP_038069953.1"/>
    </source>
</evidence>
<dbReference type="PANTHER" id="PTHR10527">
    <property type="entry name" value="IMPORTIN BETA"/>
    <property type="match status" value="1"/>
</dbReference>
<dbReference type="Gene3D" id="2.20.25.240">
    <property type="match status" value="1"/>
</dbReference>
<feature type="compositionally biased region" description="Basic and acidic residues" evidence="9">
    <location>
        <begin position="1160"/>
        <end position="1172"/>
    </location>
</feature>